<dbReference type="Proteomes" id="UP000186341">
    <property type="component" value="Unassembled WGS sequence"/>
</dbReference>
<dbReference type="Gene3D" id="3.40.250.10">
    <property type="entry name" value="Rhodanese-like domain"/>
    <property type="match status" value="1"/>
</dbReference>
<dbReference type="InterPro" id="IPR001763">
    <property type="entry name" value="Rhodanese-like_dom"/>
</dbReference>
<dbReference type="Pfam" id="PF00581">
    <property type="entry name" value="Rhodanese"/>
    <property type="match status" value="1"/>
</dbReference>
<evidence type="ECO:0000313" key="2">
    <source>
        <dbReference type="EMBL" id="OLU42942.1"/>
    </source>
</evidence>
<dbReference type="GO" id="GO:0004792">
    <property type="term" value="F:thiosulfate-cyanide sulfurtransferase activity"/>
    <property type="evidence" value="ECO:0007669"/>
    <property type="project" value="InterPro"/>
</dbReference>
<evidence type="ECO:0000313" key="3">
    <source>
        <dbReference type="Proteomes" id="UP000186341"/>
    </source>
</evidence>
<dbReference type="SUPFAM" id="SSF52821">
    <property type="entry name" value="Rhodanese/Cell cycle control phosphatase"/>
    <property type="match status" value="1"/>
</dbReference>
<keyword evidence="3" id="KW-1185">Reference proteome</keyword>
<dbReference type="GeneID" id="82201798"/>
<organism evidence="2 3">
    <name type="scientific">Ileibacterium valens</name>
    <dbReference type="NCBI Taxonomy" id="1862668"/>
    <lineage>
        <taxon>Bacteria</taxon>
        <taxon>Bacillati</taxon>
        <taxon>Bacillota</taxon>
        <taxon>Erysipelotrichia</taxon>
        <taxon>Erysipelotrichales</taxon>
        <taxon>Erysipelotrichaceae</taxon>
        <taxon>Ileibacterium</taxon>
    </lineage>
</organism>
<dbReference type="InterPro" id="IPR001307">
    <property type="entry name" value="Thiosulphate_STrfase_CS"/>
</dbReference>
<dbReference type="SMART" id="SM00450">
    <property type="entry name" value="RHOD"/>
    <property type="match status" value="1"/>
</dbReference>
<dbReference type="RefSeq" id="WP_075817538.1">
    <property type="nucleotide sequence ID" value="NZ_CAJUTZ010000153.1"/>
</dbReference>
<proteinExistence type="predicted"/>
<dbReference type="PROSITE" id="PS00380">
    <property type="entry name" value="RHODANESE_1"/>
    <property type="match status" value="1"/>
</dbReference>
<gene>
    <name evidence="2" type="ORF">BO222_00860</name>
</gene>
<dbReference type="OrthoDB" id="9800872at2"/>
<sequence length="99" mass="11473">MQKQKFDTDQKVELARKNGIDLIDVRDQEEYEKEHIPGAINIRWTEIQNHEVKPGSYLYCNSGRKSEIARQTLAKKNIQTENIGGVHFYSGKLTNESNH</sequence>
<protein>
    <recommendedName>
        <fullName evidence="1">Rhodanese domain-containing protein</fullName>
    </recommendedName>
</protein>
<evidence type="ECO:0000259" key="1">
    <source>
        <dbReference type="PROSITE" id="PS50206"/>
    </source>
</evidence>
<comment type="caution">
    <text evidence="2">The sequence shown here is derived from an EMBL/GenBank/DDBJ whole genome shotgun (WGS) entry which is preliminary data.</text>
</comment>
<dbReference type="EMBL" id="MPJW01000031">
    <property type="protein sequence ID" value="OLU42942.1"/>
    <property type="molecule type" value="Genomic_DNA"/>
</dbReference>
<dbReference type="InterPro" id="IPR036873">
    <property type="entry name" value="Rhodanese-like_dom_sf"/>
</dbReference>
<name>A0A1U7NJ29_9FIRM</name>
<dbReference type="AlphaFoldDB" id="A0A1U7NJ29"/>
<reference evidence="2 3" key="1">
    <citation type="submission" date="2016-11" db="EMBL/GenBank/DDBJ databases">
        <title>Description of two novel members of the family Erysipelotrichaceae: Ileibacterium lipovorans gen. nov., sp. nov. and Dubosiella newyorkensis, gen. nov., sp. nov.</title>
        <authorList>
            <person name="Cox L.M."/>
            <person name="Sohn J."/>
            <person name="Tyrrell K.L."/>
            <person name="Citron D.M."/>
            <person name="Lawson P.A."/>
            <person name="Patel N.B."/>
            <person name="Iizumi T."/>
            <person name="Perez-Perez G.I."/>
            <person name="Goldstein E.J."/>
            <person name="Blaser M.J."/>
        </authorList>
    </citation>
    <scope>NUCLEOTIDE SEQUENCE [LARGE SCALE GENOMIC DNA]</scope>
    <source>
        <strain evidence="2 3">NYU-BL-A3</strain>
    </source>
</reference>
<dbReference type="PROSITE" id="PS50206">
    <property type="entry name" value="RHODANESE_3"/>
    <property type="match status" value="1"/>
</dbReference>
<dbReference type="CDD" id="cd00158">
    <property type="entry name" value="RHOD"/>
    <property type="match status" value="1"/>
</dbReference>
<feature type="domain" description="Rhodanese" evidence="1">
    <location>
        <begin position="16"/>
        <end position="97"/>
    </location>
</feature>
<accession>A0A1U7NJ29</accession>